<keyword evidence="2" id="KW-0472">Membrane</keyword>
<comment type="subcellular location">
    <subcellularLocation>
        <location evidence="1">Membrane</location>
    </subcellularLocation>
</comment>
<keyword evidence="4" id="KW-1185">Reference proteome</keyword>
<dbReference type="EMBL" id="JALJOR010000002">
    <property type="protein sequence ID" value="KAK9823908.1"/>
    <property type="molecule type" value="Genomic_DNA"/>
</dbReference>
<dbReference type="PANTHER" id="PTHR21181:SF7">
    <property type="entry name" value="ER MEMBRANE PROTEIN COMPLEX SUBUNIT 5"/>
    <property type="match status" value="1"/>
</dbReference>
<gene>
    <name evidence="3" type="ORF">WJX72_006293</name>
</gene>
<reference evidence="3 4" key="1">
    <citation type="journal article" date="2024" name="Nat. Commun.">
        <title>Phylogenomics reveals the evolutionary origins of lichenization in chlorophyte algae.</title>
        <authorList>
            <person name="Puginier C."/>
            <person name="Libourel C."/>
            <person name="Otte J."/>
            <person name="Skaloud P."/>
            <person name="Haon M."/>
            <person name="Grisel S."/>
            <person name="Petersen M."/>
            <person name="Berrin J.G."/>
            <person name="Delaux P.M."/>
            <person name="Dal Grande F."/>
            <person name="Keller J."/>
        </authorList>
    </citation>
    <scope>NUCLEOTIDE SEQUENCE [LARGE SCALE GENOMIC DNA]</scope>
    <source>
        <strain evidence="3 4">SAG 2043</strain>
    </source>
</reference>
<evidence type="ECO:0000313" key="4">
    <source>
        <dbReference type="Proteomes" id="UP001489004"/>
    </source>
</evidence>
<comment type="caution">
    <text evidence="3">The sequence shown here is derived from an EMBL/GenBank/DDBJ whole genome shotgun (WGS) entry which is preliminary data.</text>
</comment>
<dbReference type="GO" id="GO:0005886">
    <property type="term" value="C:plasma membrane"/>
    <property type="evidence" value="ECO:0007669"/>
    <property type="project" value="TreeGrafter"/>
</dbReference>
<evidence type="ECO:0000256" key="2">
    <source>
        <dbReference type="ARBA" id="ARBA00023136"/>
    </source>
</evidence>
<dbReference type="GO" id="GO:0022890">
    <property type="term" value="F:inorganic cation transmembrane transporter activity"/>
    <property type="evidence" value="ECO:0007669"/>
    <property type="project" value="TreeGrafter"/>
</dbReference>
<accession>A0AAW1QQZ9</accession>
<sequence length="106" mass="11553">MASIGALAVALATLIFGLAAYTMIQYRDLLKLTQEDYAHTPGLVQLEVATAAILCIWGSFKLAGDFKQIDALANQEGADANTFRPDFMSFNHRGQLLPLDLPAIKR</sequence>
<protein>
    <recommendedName>
        <fullName evidence="5">Membrane magnesium transporter</fullName>
    </recommendedName>
</protein>
<dbReference type="AlphaFoldDB" id="A0AAW1QQZ9"/>
<dbReference type="Proteomes" id="UP001489004">
    <property type="component" value="Unassembled WGS sequence"/>
</dbReference>
<dbReference type="GO" id="GO:0005769">
    <property type="term" value="C:early endosome"/>
    <property type="evidence" value="ECO:0007669"/>
    <property type="project" value="TreeGrafter"/>
</dbReference>
<evidence type="ECO:0008006" key="5">
    <source>
        <dbReference type="Google" id="ProtNLM"/>
    </source>
</evidence>
<dbReference type="PANTHER" id="PTHR21181">
    <property type="match status" value="1"/>
</dbReference>
<name>A0AAW1QQZ9_9CHLO</name>
<dbReference type="GO" id="GO:0005794">
    <property type="term" value="C:Golgi apparatus"/>
    <property type="evidence" value="ECO:0007669"/>
    <property type="project" value="TreeGrafter"/>
</dbReference>
<evidence type="ECO:0000313" key="3">
    <source>
        <dbReference type="EMBL" id="KAK9823908.1"/>
    </source>
</evidence>
<evidence type="ECO:0000256" key="1">
    <source>
        <dbReference type="ARBA" id="ARBA00004370"/>
    </source>
</evidence>
<organism evidence="3 4">
    <name type="scientific">[Myrmecia] bisecta</name>
    <dbReference type="NCBI Taxonomy" id="41462"/>
    <lineage>
        <taxon>Eukaryota</taxon>
        <taxon>Viridiplantae</taxon>
        <taxon>Chlorophyta</taxon>
        <taxon>core chlorophytes</taxon>
        <taxon>Trebouxiophyceae</taxon>
        <taxon>Trebouxiales</taxon>
        <taxon>Trebouxiaceae</taxon>
        <taxon>Myrmecia</taxon>
    </lineage>
</organism>
<dbReference type="GO" id="GO:0072546">
    <property type="term" value="C:EMC complex"/>
    <property type="evidence" value="ECO:0007669"/>
    <property type="project" value="TreeGrafter"/>
</dbReference>
<proteinExistence type="predicted"/>